<dbReference type="EMBL" id="CP049801">
    <property type="protein sequence ID" value="QIO07072.1"/>
    <property type="molecule type" value="Genomic_DNA"/>
</dbReference>
<evidence type="ECO:0000313" key="1">
    <source>
        <dbReference type="EMBL" id="QIO07072.1"/>
    </source>
</evidence>
<dbReference type="RefSeq" id="WP_166225764.1">
    <property type="nucleotide sequence ID" value="NZ_CP049801.1"/>
</dbReference>
<keyword evidence="2" id="KW-1185">Reference proteome</keyword>
<organism evidence="1 2">
    <name type="scientific">Acinetobacter shaoyimingii</name>
    <dbReference type="NCBI Taxonomy" id="2715164"/>
    <lineage>
        <taxon>Bacteria</taxon>
        <taxon>Pseudomonadati</taxon>
        <taxon>Pseudomonadota</taxon>
        <taxon>Gammaproteobacteria</taxon>
        <taxon>Moraxellales</taxon>
        <taxon>Moraxellaceae</taxon>
        <taxon>Acinetobacter</taxon>
    </lineage>
</organism>
<dbReference type="AlphaFoldDB" id="A0A6G8RYP7"/>
<protein>
    <submittedName>
        <fullName evidence="1">Uncharacterized protein</fullName>
    </submittedName>
</protein>
<dbReference type="Proteomes" id="UP000502297">
    <property type="component" value="Chromosome"/>
</dbReference>
<evidence type="ECO:0000313" key="2">
    <source>
        <dbReference type="Proteomes" id="UP000502297"/>
    </source>
</evidence>
<dbReference type="KEGG" id="asha:G8E00_14570"/>
<name>A0A6G8RYP7_9GAMM</name>
<gene>
    <name evidence="1" type="ORF">G8E00_14570</name>
</gene>
<proteinExistence type="predicted"/>
<accession>A0A6G8RYP7</accession>
<reference evidence="1 2" key="1">
    <citation type="submission" date="2020-03" db="EMBL/GenBank/DDBJ databases">
        <authorList>
            <person name="Zhu W."/>
        </authorList>
    </citation>
    <scope>NUCLEOTIDE SEQUENCE [LARGE SCALE GENOMIC DNA]</scope>
    <source>
        <strain evidence="1 2">323-1</strain>
    </source>
</reference>
<sequence>MTKNNRENLDPLAKVTQKNYALCVEAYRKSLSEISDDYSQLKALEKLFIYGFDQFSIDKKENSYSEYHALSKLYNRFNNFTSIRGYFKKLDFFKENQDFSKYALEYLDYMSKHEFYCLDNHIIGLKVWAMGLLALFNPAHQAIFLEKLLNQQYAVFQSSDSRIFCLFCEKMINQYGEDIFSLDARSLVNQLVENINEKRRSSESFAWKTHLDIDLPMNDWGVTIWIDLAENAGYAYLELQDDHQFNWEVSLSHKQFNHLYHERLAYHYLKNDFELPIFSDFGVLKFPVWLKILEKSGYCFDWESIKITGLRKKTEKQKVIKWLMEPFIQ</sequence>